<dbReference type="SUPFAM" id="SSF53800">
    <property type="entry name" value="Chelatase"/>
    <property type="match status" value="2"/>
</dbReference>
<keyword evidence="2" id="KW-0456">Lyase</keyword>
<dbReference type="EMBL" id="CP096659">
    <property type="protein sequence ID" value="UPV73860.1"/>
    <property type="molecule type" value="Genomic_DNA"/>
</dbReference>
<dbReference type="KEGG" id="halx:M0R89_15105"/>
<dbReference type="Gene3D" id="3.40.50.1400">
    <property type="match status" value="2"/>
</dbReference>
<dbReference type="GO" id="GO:0016829">
    <property type="term" value="F:lyase activity"/>
    <property type="evidence" value="ECO:0007669"/>
    <property type="project" value="UniProtKB-KW"/>
</dbReference>
<name>A0A8U0HS90_9EURY</name>
<evidence type="ECO:0000256" key="2">
    <source>
        <dbReference type="ARBA" id="ARBA00023239"/>
    </source>
</evidence>
<reference evidence="3 4" key="1">
    <citation type="submission" date="2022-04" db="EMBL/GenBank/DDBJ databases">
        <title>Diverse halophilic archaea isolated from saline environments.</title>
        <authorList>
            <person name="Cui H.-L."/>
        </authorList>
    </citation>
    <scope>NUCLEOTIDE SEQUENCE [LARGE SCALE GENOMIC DNA]</scope>
    <source>
        <strain evidence="3 4">XZYJT49</strain>
    </source>
</reference>
<accession>A0A8U0HS90</accession>
<dbReference type="RefSeq" id="WP_248649910.1">
    <property type="nucleotide sequence ID" value="NZ_CP096659.1"/>
</dbReference>
<proteinExistence type="predicted"/>
<keyword evidence="4" id="KW-1185">Reference proteome</keyword>
<evidence type="ECO:0000313" key="3">
    <source>
        <dbReference type="EMBL" id="UPV73860.1"/>
    </source>
</evidence>
<dbReference type="CDD" id="cd03416">
    <property type="entry name" value="CbiX_SirB_N"/>
    <property type="match status" value="1"/>
</dbReference>
<dbReference type="GeneID" id="72186554"/>
<dbReference type="AlphaFoldDB" id="A0A8U0HS90"/>
<gene>
    <name evidence="3" type="ORF">M0R89_15105</name>
</gene>
<dbReference type="Proteomes" id="UP000830729">
    <property type="component" value="Chromosome"/>
</dbReference>
<organism evidence="3 4">
    <name type="scientific">Halorussus limi</name>
    <dbReference type="NCBI Taxonomy" id="2938695"/>
    <lineage>
        <taxon>Archaea</taxon>
        <taxon>Methanobacteriati</taxon>
        <taxon>Methanobacteriota</taxon>
        <taxon>Stenosarchaea group</taxon>
        <taxon>Halobacteria</taxon>
        <taxon>Halobacteriales</taxon>
        <taxon>Haladaptataceae</taxon>
        <taxon>Halorussus</taxon>
    </lineage>
</organism>
<sequence>MTNESILLIGRKDPHAREVYETHANRLRNRAGVDGVRVATYETEPVRELRETFVKIESDRVYAVPLTTAHTFDTTDGVPAALSYVPGEVRYCEPVGRSPAVTDVLAERATEVVPARNDASLVLVSFGSSSKPYQRQTAEYHAARLNDQSDYDEVLTCYLLQNPTVECVRYNTSNSRTVAVPLFLTQSQATEEEIPAKLELDRGGIKYADPLGEHPRVTDAIHAEVEKQRVLATSEDGPASFEAQLAQNCRPVATDGEGVRQ</sequence>
<dbReference type="InterPro" id="IPR002762">
    <property type="entry name" value="CbiX-like"/>
</dbReference>
<dbReference type="GO" id="GO:0046872">
    <property type="term" value="F:metal ion binding"/>
    <property type="evidence" value="ECO:0007669"/>
    <property type="project" value="UniProtKB-KW"/>
</dbReference>
<evidence type="ECO:0000256" key="1">
    <source>
        <dbReference type="ARBA" id="ARBA00022723"/>
    </source>
</evidence>
<protein>
    <submittedName>
        <fullName evidence="3">Sirohydrochlorin chelatase</fullName>
    </submittedName>
</protein>
<keyword evidence="1" id="KW-0479">Metal-binding</keyword>
<dbReference type="Pfam" id="PF01903">
    <property type="entry name" value="CbiX"/>
    <property type="match status" value="2"/>
</dbReference>
<evidence type="ECO:0000313" key="4">
    <source>
        <dbReference type="Proteomes" id="UP000830729"/>
    </source>
</evidence>